<dbReference type="AlphaFoldDB" id="A0AAV3RS66"/>
<gene>
    <name evidence="1" type="ORF">LIER_31243</name>
</gene>
<keyword evidence="2" id="KW-1185">Reference proteome</keyword>
<sequence length="73" mass="8402">MDYMTSVSYSVLVNGHQSGYIKPGRGLRQGDPLSPYLFIICTEDLFRYLIRLVWQVTLKVGLLWMKPLCLCGF</sequence>
<reference evidence="1 2" key="1">
    <citation type="submission" date="2024-01" db="EMBL/GenBank/DDBJ databases">
        <title>The complete chloroplast genome sequence of Lithospermum erythrorhizon: insights into the phylogenetic relationship among Boraginaceae species and the maternal lineages of purple gromwells.</title>
        <authorList>
            <person name="Okada T."/>
            <person name="Watanabe K."/>
        </authorList>
    </citation>
    <scope>NUCLEOTIDE SEQUENCE [LARGE SCALE GENOMIC DNA]</scope>
</reference>
<accession>A0AAV3RS66</accession>
<protein>
    <recommendedName>
        <fullName evidence="3">Reverse transcriptase</fullName>
    </recommendedName>
</protein>
<dbReference type="EMBL" id="BAABME010011525">
    <property type="protein sequence ID" value="GAA0183908.1"/>
    <property type="molecule type" value="Genomic_DNA"/>
</dbReference>
<organism evidence="1 2">
    <name type="scientific">Lithospermum erythrorhizon</name>
    <name type="common">Purple gromwell</name>
    <name type="synonym">Lithospermum officinale var. erythrorhizon</name>
    <dbReference type="NCBI Taxonomy" id="34254"/>
    <lineage>
        <taxon>Eukaryota</taxon>
        <taxon>Viridiplantae</taxon>
        <taxon>Streptophyta</taxon>
        <taxon>Embryophyta</taxon>
        <taxon>Tracheophyta</taxon>
        <taxon>Spermatophyta</taxon>
        <taxon>Magnoliopsida</taxon>
        <taxon>eudicotyledons</taxon>
        <taxon>Gunneridae</taxon>
        <taxon>Pentapetalae</taxon>
        <taxon>asterids</taxon>
        <taxon>lamiids</taxon>
        <taxon>Boraginales</taxon>
        <taxon>Boraginaceae</taxon>
        <taxon>Boraginoideae</taxon>
        <taxon>Lithospermeae</taxon>
        <taxon>Lithospermum</taxon>
    </lineage>
</organism>
<proteinExistence type="predicted"/>
<evidence type="ECO:0000313" key="2">
    <source>
        <dbReference type="Proteomes" id="UP001454036"/>
    </source>
</evidence>
<evidence type="ECO:0000313" key="1">
    <source>
        <dbReference type="EMBL" id="GAA0183908.1"/>
    </source>
</evidence>
<comment type="caution">
    <text evidence="1">The sequence shown here is derived from an EMBL/GenBank/DDBJ whole genome shotgun (WGS) entry which is preliminary data.</text>
</comment>
<dbReference type="Proteomes" id="UP001454036">
    <property type="component" value="Unassembled WGS sequence"/>
</dbReference>
<evidence type="ECO:0008006" key="3">
    <source>
        <dbReference type="Google" id="ProtNLM"/>
    </source>
</evidence>
<name>A0AAV3RS66_LITER</name>